<dbReference type="STRING" id="456481.LEPBI_I3033"/>
<keyword evidence="7" id="KW-1185">Reference proteome</keyword>
<dbReference type="GO" id="GO:0043565">
    <property type="term" value="F:sequence-specific DNA binding"/>
    <property type="evidence" value="ECO:0007669"/>
    <property type="project" value="InterPro"/>
</dbReference>
<gene>
    <name evidence="6" type="ordered locus">LEPBI_I3033</name>
</gene>
<keyword evidence="2" id="KW-0238">DNA-binding</keyword>
<reference evidence="6 7" key="1">
    <citation type="journal article" date="2008" name="PLoS ONE">
        <title>Genome sequence of the saprophyte Leptospira biflexa provides insights into the evolution of Leptospira and the pathogenesis of leptospirosis.</title>
        <authorList>
            <person name="Picardeau M."/>
            <person name="Bulach D.M."/>
            <person name="Bouchier C."/>
            <person name="Zuerner R.L."/>
            <person name="Zidane N."/>
            <person name="Wilson P.J."/>
            <person name="Creno S."/>
            <person name="Kuczek E.S."/>
            <person name="Bommezzadri S."/>
            <person name="Davis J.C."/>
            <person name="McGrath A."/>
            <person name="Johnson M.J."/>
            <person name="Boursaux-Eude C."/>
            <person name="Seemann T."/>
            <person name="Rouy Z."/>
            <person name="Coppel R.L."/>
            <person name="Rood J.I."/>
            <person name="Lajus A."/>
            <person name="Davies J.K."/>
            <person name="Medigue C."/>
            <person name="Adler B."/>
        </authorList>
    </citation>
    <scope>NUCLEOTIDE SEQUENCE [LARGE SCALE GENOMIC DNA]</scope>
    <source>
        <strain evidence="7">Patoc 1 / ATCC 23582 / Paris</strain>
    </source>
</reference>
<feature type="transmembrane region" description="Helical" evidence="4">
    <location>
        <begin position="375"/>
        <end position="394"/>
    </location>
</feature>
<keyword evidence="4" id="KW-0812">Transmembrane</keyword>
<dbReference type="Pfam" id="PF12833">
    <property type="entry name" value="HTH_18"/>
    <property type="match status" value="1"/>
</dbReference>
<feature type="transmembrane region" description="Helical" evidence="4">
    <location>
        <begin position="213"/>
        <end position="235"/>
    </location>
</feature>
<dbReference type="KEGG" id="lbi:LEPBI_I3033"/>
<name>B0SPJ3_LEPBP</name>
<evidence type="ECO:0000259" key="5">
    <source>
        <dbReference type="PROSITE" id="PS01124"/>
    </source>
</evidence>
<organism evidence="6 7">
    <name type="scientific">Leptospira biflexa serovar Patoc (strain Patoc 1 / ATCC 23582 / Paris)</name>
    <dbReference type="NCBI Taxonomy" id="456481"/>
    <lineage>
        <taxon>Bacteria</taxon>
        <taxon>Pseudomonadati</taxon>
        <taxon>Spirochaetota</taxon>
        <taxon>Spirochaetia</taxon>
        <taxon>Leptospirales</taxon>
        <taxon>Leptospiraceae</taxon>
        <taxon>Leptospira</taxon>
    </lineage>
</organism>
<dbReference type="Gene3D" id="1.10.10.60">
    <property type="entry name" value="Homeodomain-like"/>
    <property type="match status" value="1"/>
</dbReference>
<evidence type="ECO:0000256" key="3">
    <source>
        <dbReference type="ARBA" id="ARBA00023163"/>
    </source>
</evidence>
<dbReference type="AlphaFoldDB" id="B0SPJ3"/>
<feature type="transmembrane region" description="Helical" evidence="4">
    <location>
        <begin position="339"/>
        <end position="355"/>
    </location>
</feature>
<accession>B0SPJ3</accession>
<dbReference type="HOGENOM" id="CLU_037021_0_0_12"/>
<dbReference type="GO" id="GO:0003700">
    <property type="term" value="F:DNA-binding transcription factor activity"/>
    <property type="evidence" value="ECO:0007669"/>
    <property type="project" value="InterPro"/>
</dbReference>
<feature type="transmembrane region" description="Helical" evidence="4">
    <location>
        <begin position="400"/>
        <end position="420"/>
    </location>
</feature>
<feature type="domain" description="HTH araC/xylS-type" evidence="5">
    <location>
        <begin position="450"/>
        <end position="549"/>
    </location>
</feature>
<keyword evidence="4" id="KW-1133">Transmembrane helix</keyword>
<sequence length="557" mass="65798">MSKIINLDKKILPRRFSGTPNSLPCHGFLSKLVLSMHTLNRVLFSLAFLLLLEGCLWKPEVFYGRNISRDVEFLAPVKGIVPTTCDHNSIQKLKQMHWVQNQSEDSLRSQRNPKGQWLHFQISNQLPTAMNFNVLIQWINIPSAEMCSENQKGEIEDTYSGYVWENWLGVMSPFPHFQVTLESEESRDFYIYLLSNENLNFPIRTISNSSYRFIVLFRFLTFLFFLMMGIVSIGWAVSEFIKSKEKVYISILLHFLLFFLLVYSVHGKELVTLFGNGNNIIRHSYYLFLSINHFVFFLYLYYFVKFTNETLEHPKLFWMCAFAGFLYLLIPVFTKLYDYRIFFVLTIFGSAAYFLRQTHISLVENKNKEERSYIFGWAMFLFLVFLKTLFHFDFYPYQAFFIYASVFYLPFLTAGSFLFLRNYEKRDKNKTRFRTVTNRIDTKDLKLKLESLLESEKVYLNENCNEEWIANLLNVSYHQLSELINVEFNLNFPTLLNLYRIKEAKKILLEKPELNVAEVGKMAGFGSRSAFYLEFKKQSGVNPNQFRKATSHSKKDK</sequence>
<evidence type="ECO:0000256" key="2">
    <source>
        <dbReference type="ARBA" id="ARBA00023125"/>
    </source>
</evidence>
<dbReference type="PANTHER" id="PTHR43280:SF29">
    <property type="entry name" value="ARAC-FAMILY TRANSCRIPTIONAL REGULATOR"/>
    <property type="match status" value="1"/>
</dbReference>
<keyword evidence="1" id="KW-0805">Transcription regulation</keyword>
<protein>
    <submittedName>
        <fullName evidence="6">Putative transcriptional regulator, AraC family putative membrane protein</fullName>
    </submittedName>
</protein>
<dbReference type="InterPro" id="IPR009057">
    <property type="entry name" value="Homeodomain-like_sf"/>
</dbReference>
<dbReference type="InterPro" id="IPR018060">
    <property type="entry name" value="HTH_AraC"/>
</dbReference>
<evidence type="ECO:0000256" key="1">
    <source>
        <dbReference type="ARBA" id="ARBA00023015"/>
    </source>
</evidence>
<evidence type="ECO:0000313" key="6">
    <source>
        <dbReference type="EMBL" id="ABZ99099.1"/>
    </source>
</evidence>
<keyword evidence="4" id="KW-0472">Membrane</keyword>
<feature type="transmembrane region" description="Helical" evidence="4">
    <location>
        <begin position="247"/>
        <end position="265"/>
    </location>
</feature>
<dbReference type="EMBL" id="CP000786">
    <property type="protein sequence ID" value="ABZ99099.1"/>
    <property type="molecule type" value="Genomic_DNA"/>
</dbReference>
<feature type="transmembrane region" description="Helical" evidence="4">
    <location>
        <begin position="316"/>
        <end position="333"/>
    </location>
</feature>
<dbReference type="PANTHER" id="PTHR43280">
    <property type="entry name" value="ARAC-FAMILY TRANSCRIPTIONAL REGULATOR"/>
    <property type="match status" value="1"/>
</dbReference>
<feature type="transmembrane region" description="Helical" evidence="4">
    <location>
        <begin position="285"/>
        <end position="304"/>
    </location>
</feature>
<dbReference type="SUPFAM" id="SSF46689">
    <property type="entry name" value="Homeodomain-like"/>
    <property type="match status" value="1"/>
</dbReference>
<keyword evidence="3" id="KW-0804">Transcription</keyword>
<proteinExistence type="predicted"/>
<evidence type="ECO:0000256" key="4">
    <source>
        <dbReference type="SAM" id="Phobius"/>
    </source>
</evidence>
<dbReference type="Proteomes" id="UP000001847">
    <property type="component" value="Chromosome I"/>
</dbReference>
<dbReference type="SMART" id="SM00342">
    <property type="entry name" value="HTH_ARAC"/>
    <property type="match status" value="1"/>
</dbReference>
<dbReference type="PROSITE" id="PS01124">
    <property type="entry name" value="HTH_ARAC_FAMILY_2"/>
    <property type="match status" value="1"/>
</dbReference>
<evidence type="ECO:0000313" key="7">
    <source>
        <dbReference type="Proteomes" id="UP000001847"/>
    </source>
</evidence>